<comment type="similarity">
    <text evidence="1">Belongs to the AHA1 family.</text>
</comment>
<dbReference type="KEGG" id="kqi:F1D05_12015"/>
<dbReference type="EMBL" id="CP043661">
    <property type="protein sequence ID" value="QNE18493.1"/>
    <property type="molecule type" value="Genomic_DNA"/>
</dbReference>
<sequence>MSTDVRIERVLPATISRVYDAWSRPELLTQWYCPNPAHDLKVEADVRVGGGYVVTMGPHVVRGNYLEVEPPRLLAFTWKWDGSEDEISEVRVELSEVDGGTHLLLSHTALSNAEDAAGHLQGWELQLTRLTDLISQQPAPATDPA</sequence>
<dbReference type="CDD" id="cd07814">
    <property type="entry name" value="SRPBCC_CalC_Aha1-like"/>
    <property type="match status" value="1"/>
</dbReference>
<evidence type="ECO:0000256" key="1">
    <source>
        <dbReference type="ARBA" id="ARBA00006817"/>
    </source>
</evidence>
<feature type="domain" description="Activator of Hsp90 ATPase homologue 1/2-like C-terminal" evidence="2">
    <location>
        <begin position="13"/>
        <end position="133"/>
    </location>
</feature>
<reference evidence="4" key="1">
    <citation type="submission" date="2019-09" db="EMBL/GenBank/DDBJ databases">
        <title>Antimicrobial potential of Antarctic Bacteria.</title>
        <authorList>
            <person name="Benaud N."/>
            <person name="Edwards R.J."/>
            <person name="Ferrari B.C."/>
        </authorList>
    </citation>
    <scope>NUCLEOTIDE SEQUENCE [LARGE SCALE GENOMIC DNA]</scope>
    <source>
        <strain evidence="4">SPB151</strain>
    </source>
</reference>
<dbReference type="Pfam" id="PF08327">
    <property type="entry name" value="AHSA1"/>
    <property type="match status" value="1"/>
</dbReference>
<accession>A0A7G6WWX8</accession>
<dbReference type="AlphaFoldDB" id="A0A7G6WWX8"/>
<dbReference type="InterPro" id="IPR023393">
    <property type="entry name" value="START-like_dom_sf"/>
</dbReference>
<keyword evidence="4" id="KW-1185">Reference proteome</keyword>
<name>A0A7G6WWX8_9ACTN</name>
<proteinExistence type="inferred from homology"/>
<dbReference type="RefSeq" id="WP_185447667.1">
    <property type="nucleotide sequence ID" value="NZ_CP043661.1"/>
</dbReference>
<evidence type="ECO:0000313" key="4">
    <source>
        <dbReference type="Proteomes" id="UP000515563"/>
    </source>
</evidence>
<gene>
    <name evidence="3" type="ORF">F1D05_12015</name>
</gene>
<reference evidence="3 4" key="2">
    <citation type="journal article" date="2020" name="Microbiol. Resour. Announc.">
        <title>Antarctic desert soil bacteria exhibit high novel natural product potential, evaluated through long-read genome sequencing and comparative genomics.</title>
        <authorList>
            <person name="Benaud N."/>
            <person name="Edwards R.J."/>
            <person name="Amos T.G."/>
            <person name="D'Agostino P.M."/>
            <person name="Gutierrez-Chavez C."/>
            <person name="Montgomery K."/>
            <person name="Nicetic I."/>
            <person name="Ferrari B.C."/>
        </authorList>
    </citation>
    <scope>NUCLEOTIDE SEQUENCE [LARGE SCALE GENOMIC DNA]</scope>
    <source>
        <strain evidence="3 4">SPB151</strain>
    </source>
</reference>
<protein>
    <submittedName>
        <fullName evidence="3">SRPBCC domain-containing protein</fullName>
    </submittedName>
</protein>
<organism evidence="3 4">
    <name type="scientific">Kribbella qitaiheensis</name>
    <dbReference type="NCBI Taxonomy" id="1544730"/>
    <lineage>
        <taxon>Bacteria</taxon>
        <taxon>Bacillati</taxon>
        <taxon>Actinomycetota</taxon>
        <taxon>Actinomycetes</taxon>
        <taxon>Propionibacteriales</taxon>
        <taxon>Kribbellaceae</taxon>
        <taxon>Kribbella</taxon>
    </lineage>
</organism>
<dbReference type="InterPro" id="IPR013538">
    <property type="entry name" value="ASHA1/2-like_C"/>
</dbReference>
<dbReference type="Proteomes" id="UP000515563">
    <property type="component" value="Chromosome"/>
</dbReference>
<dbReference type="Gene3D" id="3.30.530.20">
    <property type="match status" value="1"/>
</dbReference>
<dbReference type="SUPFAM" id="SSF55961">
    <property type="entry name" value="Bet v1-like"/>
    <property type="match status" value="1"/>
</dbReference>
<evidence type="ECO:0000313" key="3">
    <source>
        <dbReference type="EMBL" id="QNE18493.1"/>
    </source>
</evidence>
<evidence type="ECO:0000259" key="2">
    <source>
        <dbReference type="Pfam" id="PF08327"/>
    </source>
</evidence>